<dbReference type="Proteomes" id="UP000297299">
    <property type="component" value="Unassembled WGS sequence"/>
</dbReference>
<evidence type="ECO:0000313" key="4">
    <source>
        <dbReference type="Proteomes" id="UP000297299"/>
    </source>
</evidence>
<name>A0A4Y8D7N7_9HELO</name>
<dbReference type="OrthoDB" id="674604at2759"/>
<feature type="region of interest" description="Disordered" evidence="1">
    <location>
        <begin position="979"/>
        <end position="1000"/>
    </location>
</feature>
<evidence type="ECO:0000256" key="1">
    <source>
        <dbReference type="SAM" id="MobiDB-lite"/>
    </source>
</evidence>
<dbReference type="PANTHER" id="PTHR10622:SF10">
    <property type="entry name" value="HET DOMAIN-CONTAINING PROTEIN"/>
    <property type="match status" value="1"/>
</dbReference>
<gene>
    <name evidence="3" type="ORF">BOTCAL_0083g00050</name>
</gene>
<evidence type="ECO:0000313" key="3">
    <source>
        <dbReference type="EMBL" id="TEY73092.1"/>
    </source>
</evidence>
<sequence>MTSWADQNELLRFGKNILDTTGAPTPTEKSLISSLASATGVGYNVARDACVKSMLDPLLQEKVHKSMKWIINSNFVPEFIDTKENGMSLDDNSFEEDIIDPVTLNADGVSRPKRMFNIETGNMEEWPNGHWKGQEITFTFLQKIKENARKREVYEIIRDSQDEDEDAKRFAGFQVKKFGHLEAGKSDVELLAAQCKKDFDEQVKKIDIILSRFGKKSDSSNAGTFLADLTEFKEVNLEITDLGKELIKKRKEVESENMADKNLEEKKKDMGVDDLETPIESEANEINGLNLSNDSSKFDSILELENRIRLAETKLEKATEKQEIINQIPGLRSAIEDLLPILEKRKSMYKIESSIREAKKILNSGLFPSNGPKQYLWNDTVCINKGDANEQNESLAMMGQWYSNADFCLVHLDTSSSTEWVSTWHSVNSDTPGEWSCDANFTRFEDVKPPKWSTRGWTLQELVLSKMAFYVNNLWEPLPRDVEGLGPYYYHCSYLQQHIRDQDTTNAPEEAKSFLSNLENLKSLMDTTEKIPYFDLTEGLEKSRRLIGILDYLRVQFPGDMNDDNSSAYIRDTISRAGHDIESRIKMETSAGETLRKLFTNLGFDLNPSSIRAQIRALIKLLIRTLVDDCAPAIEADRSKVSEFTKVPPPECCRGLSRPTIPAHDTLSLASYRECTVPIDRVYSLMGVLGVKFSAFHAEGPTKALCRLLDEVVITTNDVSIFNWAGKDLGSPIRGRSLYPSSLTAFSPEKTENYFTARNGELAAASKEKRYRLQDTASKITLLLRQTINFIKRTAHQEIPTDLLQTILKFIKKISLKKLRPQLLHLGKLVVYLENTRGFEKYKPKIGYKTEEEKAKKALSREEEKAKTQNNESMASKFGFKIPQRPQMPQMPQMPHIHAPKLSLGFGGFGKKTRESLAPMKESVDTSPVLYIDPELSVRDFQMEEEPKSLIDEVNHWVSQDQDIKNIPEEFHPLFDEIKAPKMNGPPMGKRQKPQKTQELRGSSMICPNPIMLTTSGIEGVFDIQRVIIEMQNPEQLQYQVQNAVNDSQKISGHCTISTALSMIKVNFTCEAGALKKQLDVCDVVKRALSDREEKRKFGFTNFRPTLTTGQETDSYYKKFTSLSSGLMGKVPETVDSTGEQNQDASTPDLTAQAQAQAQDLGGNSQQLRVVRMLDFVQENDINLIVGEWVLARFTGVEGAKWFLCQLELGSTHSYYGRRIATDDIDFENVVPEPGLENHWERYMENKKTEYCRIVDILIQGRVARQYADSVTSSEIKTEIDDDSDQEDSDNKEKLKDFLFRRGTIIGAELVQTLTDIWGERLEAMLNDTILGQVPKGLRAAIMNLNENEDLLPAMFLSGIQVHMF</sequence>
<feature type="domain" description="Heterokaryon incompatibility" evidence="2">
    <location>
        <begin position="353"/>
        <end position="461"/>
    </location>
</feature>
<dbReference type="InterPro" id="IPR010730">
    <property type="entry name" value="HET"/>
</dbReference>
<evidence type="ECO:0000259" key="2">
    <source>
        <dbReference type="Pfam" id="PF06985"/>
    </source>
</evidence>
<keyword evidence="4" id="KW-1185">Reference proteome</keyword>
<dbReference type="EMBL" id="PHWZ01000083">
    <property type="protein sequence ID" value="TEY73092.1"/>
    <property type="molecule type" value="Genomic_DNA"/>
</dbReference>
<accession>A0A4Y8D7N7</accession>
<protein>
    <recommendedName>
        <fullName evidence="2">Heterokaryon incompatibility domain-containing protein</fullName>
    </recommendedName>
</protein>
<dbReference type="PANTHER" id="PTHR10622">
    <property type="entry name" value="HET DOMAIN-CONTAINING PROTEIN"/>
    <property type="match status" value="1"/>
</dbReference>
<organism evidence="3 4">
    <name type="scientific">Botryotinia calthae</name>
    <dbReference type="NCBI Taxonomy" id="38488"/>
    <lineage>
        <taxon>Eukaryota</taxon>
        <taxon>Fungi</taxon>
        <taxon>Dikarya</taxon>
        <taxon>Ascomycota</taxon>
        <taxon>Pezizomycotina</taxon>
        <taxon>Leotiomycetes</taxon>
        <taxon>Helotiales</taxon>
        <taxon>Sclerotiniaceae</taxon>
        <taxon>Botryotinia</taxon>
    </lineage>
</organism>
<proteinExistence type="predicted"/>
<comment type="caution">
    <text evidence="3">The sequence shown here is derived from an EMBL/GenBank/DDBJ whole genome shotgun (WGS) entry which is preliminary data.</text>
</comment>
<dbReference type="Pfam" id="PF06985">
    <property type="entry name" value="HET"/>
    <property type="match status" value="1"/>
</dbReference>
<reference evidence="3 4" key="1">
    <citation type="submission" date="2017-11" db="EMBL/GenBank/DDBJ databases">
        <title>Comparative genomics of Botrytis spp.</title>
        <authorList>
            <person name="Valero-Jimenez C.A."/>
            <person name="Tapia P."/>
            <person name="Veloso J."/>
            <person name="Silva-Moreno E."/>
            <person name="Staats M."/>
            <person name="Valdes J.H."/>
            <person name="Van Kan J.A.L."/>
        </authorList>
    </citation>
    <scope>NUCLEOTIDE SEQUENCE [LARGE SCALE GENOMIC DNA]</scope>
    <source>
        <strain evidence="3 4">MUCL2830</strain>
    </source>
</reference>